<dbReference type="EMBL" id="NWBP01000023">
    <property type="protein sequence ID" value="PCC82756.1"/>
    <property type="molecule type" value="Genomic_DNA"/>
</dbReference>
<accession>A0A2A4AKN9</accession>
<protein>
    <submittedName>
        <fullName evidence="1">Uncharacterized protein</fullName>
    </submittedName>
</protein>
<gene>
    <name evidence="1" type="ORF">COM45_08040</name>
</gene>
<evidence type="ECO:0000313" key="1">
    <source>
        <dbReference type="EMBL" id="PCC82756.1"/>
    </source>
</evidence>
<reference evidence="1 2" key="1">
    <citation type="submission" date="2017-09" db="EMBL/GenBank/DDBJ databases">
        <title>Draft Genome Sequence of Corynebacterium accolens AH4003.</title>
        <authorList>
            <person name="Chen Y."/>
            <person name="Oosthuysen W.F."/>
            <person name="Kelley S."/>
            <person name="Horswill A."/>
        </authorList>
    </citation>
    <scope>NUCLEOTIDE SEQUENCE [LARGE SCALE GENOMIC DNA]</scope>
    <source>
        <strain evidence="1 2">AH4003</strain>
    </source>
</reference>
<comment type="caution">
    <text evidence="1">The sequence shown here is derived from an EMBL/GenBank/DDBJ whole genome shotgun (WGS) entry which is preliminary data.</text>
</comment>
<name>A0A2A4AKN9_9CORY</name>
<organism evidence="1 2">
    <name type="scientific">Corynebacterium accolens</name>
    <dbReference type="NCBI Taxonomy" id="38284"/>
    <lineage>
        <taxon>Bacteria</taxon>
        <taxon>Bacillati</taxon>
        <taxon>Actinomycetota</taxon>
        <taxon>Actinomycetes</taxon>
        <taxon>Mycobacteriales</taxon>
        <taxon>Corynebacteriaceae</taxon>
        <taxon>Corynebacterium</taxon>
    </lineage>
</organism>
<dbReference type="Pfam" id="PF11316">
    <property type="entry name" value="Rhamno_transf"/>
    <property type="match status" value="1"/>
</dbReference>
<evidence type="ECO:0000313" key="2">
    <source>
        <dbReference type="Proteomes" id="UP000218690"/>
    </source>
</evidence>
<proteinExistence type="predicted"/>
<sequence>MFQGVRVFIGYTNFSVLRFGATGWQESSNPNVKNHEAYKARLFGSERLALRSFLFFKLSLPQLAKAAEGHDLVHIVAYSRELPQRYKDMLLEAERKYPFLVLDELDNGVPTVLPQNIAKVRALKEPLTFITYNLDDDDVLGKSFFKRLEQYKRRDLAGFRVSLASGYSAITEDNIIYDLRLKRVPLNNWGLASVCSVSPDGTEIFPPASGHDTCDQKGPVILDSTGRTFLQLRHVSQDTESRFGVSESRDRLLNQSRHLRKIESFSAFVDEFPEVAKYVTQEQNQELLTRPVVLKEEYIDLSLPGQPTSFDLAFFVEDEDRTERGELLASFVLGNGEGTEVNNVGPIGMTSYSDKTDVKYHFFPKLEGSLHERSFSFRMPEGIRCLKVRLHNRANTRRAIVLNKVTLTVREAE</sequence>
<dbReference type="Proteomes" id="UP000218690">
    <property type="component" value="Unassembled WGS sequence"/>
</dbReference>
<dbReference type="InterPro" id="IPR021466">
    <property type="entry name" value="Put_rhamnosyl_transferase"/>
</dbReference>
<dbReference type="AlphaFoldDB" id="A0A2A4AKN9"/>